<feature type="region of interest" description="Disordered" evidence="1">
    <location>
        <begin position="286"/>
        <end position="369"/>
    </location>
</feature>
<feature type="compositionally biased region" description="Basic and acidic residues" evidence="1">
    <location>
        <begin position="128"/>
        <end position="137"/>
    </location>
</feature>
<dbReference type="Proteomes" id="UP000054558">
    <property type="component" value="Unassembled WGS sequence"/>
</dbReference>
<reference evidence="2 3" key="1">
    <citation type="journal article" date="2014" name="Nat. Commun.">
        <title>Klebsormidium flaccidum genome reveals primary factors for plant terrestrial adaptation.</title>
        <authorList>
            <person name="Hori K."/>
            <person name="Maruyama F."/>
            <person name="Fujisawa T."/>
            <person name="Togashi T."/>
            <person name="Yamamoto N."/>
            <person name="Seo M."/>
            <person name="Sato S."/>
            <person name="Yamada T."/>
            <person name="Mori H."/>
            <person name="Tajima N."/>
            <person name="Moriyama T."/>
            <person name="Ikeuchi M."/>
            <person name="Watanabe M."/>
            <person name="Wada H."/>
            <person name="Kobayashi K."/>
            <person name="Saito M."/>
            <person name="Masuda T."/>
            <person name="Sasaki-Sekimoto Y."/>
            <person name="Mashiguchi K."/>
            <person name="Awai K."/>
            <person name="Shimojima M."/>
            <person name="Masuda S."/>
            <person name="Iwai M."/>
            <person name="Nobusawa T."/>
            <person name="Narise T."/>
            <person name="Kondo S."/>
            <person name="Saito H."/>
            <person name="Sato R."/>
            <person name="Murakawa M."/>
            <person name="Ihara Y."/>
            <person name="Oshima-Yamada Y."/>
            <person name="Ohtaka K."/>
            <person name="Satoh M."/>
            <person name="Sonobe K."/>
            <person name="Ishii M."/>
            <person name="Ohtani R."/>
            <person name="Kanamori-Sato M."/>
            <person name="Honoki R."/>
            <person name="Miyazaki D."/>
            <person name="Mochizuki H."/>
            <person name="Umetsu J."/>
            <person name="Higashi K."/>
            <person name="Shibata D."/>
            <person name="Kamiya Y."/>
            <person name="Sato N."/>
            <person name="Nakamura Y."/>
            <person name="Tabata S."/>
            <person name="Ida S."/>
            <person name="Kurokawa K."/>
            <person name="Ohta H."/>
        </authorList>
    </citation>
    <scope>NUCLEOTIDE SEQUENCE [LARGE SCALE GENOMIC DNA]</scope>
    <source>
        <strain evidence="2 3">NIES-2285</strain>
    </source>
</reference>
<feature type="region of interest" description="Disordered" evidence="1">
    <location>
        <begin position="516"/>
        <end position="736"/>
    </location>
</feature>
<name>A0A1Y1IJ73_KLENI</name>
<feature type="compositionally biased region" description="Low complexity" evidence="1">
    <location>
        <begin position="527"/>
        <end position="539"/>
    </location>
</feature>
<feature type="compositionally biased region" description="Acidic residues" evidence="1">
    <location>
        <begin position="707"/>
        <end position="717"/>
    </location>
</feature>
<feature type="compositionally biased region" description="Basic and acidic residues" evidence="1">
    <location>
        <begin position="546"/>
        <end position="578"/>
    </location>
</feature>
<evidence type="ECO:0000256" key="1">
    <source>
        <dbReference type="SAM" id="MobiDB-lite"/>
    </source>
</evidence>
<dbReference type="AlphaFoldDB" id="A0A1Y1IJ73"/>
<evidence type="ECO:0000313" key="2">
    <source>
        <dbReference type="EMBL" id="GAQ88707.1"/>
    </source>
</evidence>
<accession>A0A1Y1IJ73</accession>
<sequence length="807" mass="88716">MSRVRNLGVEEFAGEIAKELECDLYTRFIIEDAISGRVFLAEGEKGDALIEDFKDLKSGAAIKRGHKTILKELRDSWLASEGSRGGKTETTRESGGGKGSVELQRSGKHLDARNLAGTSSQEVNVSRGENDSQDRPQNRSAPSSPLSAAKLFKTLWHSKKFTIYVGKHGVRRLQSFHARVVSRAAADLGLTDYMPDEAKAKQVPSEDELMMLRSINLKRNPKDLEWRDKIFDSILDEDEHSGEVVGLDGTVYKWPKACNNSTFTAIIDDLKKKFLHADRYRKSQAKELERYHERKPKKVDKKRAEAGEDGAMQEQPRQFNGTGPSKEPDSESLDESQPARPGSGNHPNEALTPETAPSKLPKPKTSCSLEGCSSTERPPSFCQACLDPVHEECVQELLKRLYGVEKYDGELLYCANHHSNFGFRQGLGGKCALPACAMAGKPAQHRCEVCKDPVHNLCFQGFLHEVYGVEGYDQGRFACKEHASALGFQKATSGHHQLIFHTQASAKIRAEGLISAASQPAGPPVSVPSESVRSPPRGSDAPDAGKGSDEREKTGEGEDSEGRETKAGEAKEKPDKTKNGARKRKGSQTVEQDKKKKIRPEGISPTNEKPNEPAESEVPGPKTLKAPPSEPVEEIQVVRQSNRAPKVNRLIHNDSFVVNSKQRAAAGTESGQKSREKVKIGATKKPNAPPSDESEESMSLSGSAIETSEEEDSDAESPSDLPIGGAFEDKDEKLHPSILTSKALRKGIDKLKLLGISKSPKLKEFSQNYLLKLFSEGLIAKKKVTIKNRKWREDGTSLDPADIRMRF</sequence>
<organism evidence="2 3">
    <name type="scientific">Klebsormidium nitens</name>
    <name type="common">Green alga</name>
    <name type="synonym">Ulothrix nitens</name>
    <dbReference type="NCBI Taxonomy" id="105231"/>
    <lineage>
        <taxon>Eukaryota</taxon>
        <taxon>Viridiplantae</taxon>
        <taxon>Streptophyta</taxon>
        <taxon>Klebsormidiophyceae</taxon>
        <taxon>Klebsormidiales</taxon>
        <taxon>Klebsormidiaceae</taxon>
        <taxon>Klebsormidium</taxon>
    </lineage>
</organism>
<keyword evidence="3" id="KW-1185">Reference proteome</keyword>
<feature type="region of interest" description="Disordered" evidence="1">
    <location>
        <begin position="80"/>
        <end position="146"/>
    </location>
</feature>
<protein>
    <submittedName>
        <fullName evidence="2">Uncharacterized protein</fullName>
    </submittedName>
</protein>
<evidence type="ECO:0000313" key="3">
    <source>
        <dbReference type="Proteomes" id="UP000054558"/>
    </source>
</evidence>
<gene>
    <name evidence="2" type="ORF">KFL_004530120</name>
</gene>
<dbReference type="EMBL" id="DF237402">
    <property type="protein sequence ID" value="GAQ88707.1"/>
    <property type="molecule type" value="Genomic_DNA"/>
</dbReference>
<proteinExistence type="predicted"/>